<accession>A0A4R3SXV7</accession>
<keyword evidence="3" id="KW-1185">Reference proteome</keyword>
<organism evidence="2 3">
    <name type="scientific">Longicatena caecimuris</name>
    <dbReference type="NCBI Taxonomy" id="1796635"/>
    <lineage>
        <taxon>Bacteria</taxon>
        <taxon>Bacillati</taxon>
        <taxon>Bacillota</taxon>
        <taxon>Erysipelotrichia</taxon>
        <taxon>Erysipelotrichales</taxon>
        <taxon>Erysipelotrichaceae</taxon>
        <taxon>Longicatena</taxon>
    </lineage>
</organism>
<name>A0A4R3SXV7_9FIRM</name>
<dbReference type="Pfam" id="PF20316">
    <property type="entry name" value="DUF6612"/>
    <property type="match status" value="1"/>
</dbReference>
<protein>
    <recommendedName>
        <fullName evidence="4">Lipoprotein</fullName>
    </recommendedName>
</protein>
<dbReference type="RefSeq" id="WP_132225632.1">
    <property type="nucleotide sequence ID" value="NZ_JANKBG010000024.1"/>
</dbReference>
<dbReference type="EMBL" id="SMBP01000025">
    <property type="protein sequence ID" value="TCU53881.1"/>
    <property type="molecule type" value="Genomic_DNA"/>
</dbReference>
<keyword evidence="1" id="KW-0732">Signal</keyword>
<evidence type="ECO:0000256" key="1">
    <source>
        <dbReference type="SAM" id="SignalP"/>
    </source>
</evidence>
<dbReference type="Proteomes" id="UP000295773">
    <property type="component" value="Unassembled WGS sequence"/>
</dbReference>
<comment type="caution">
    <text evidence="2">The sequence shown here is derived from an EMBL/GenBank/DDBJ whole genome shotgun (WGS) entry which is preliminary data.</text>
</comment>
<evidence type="ECO:0008006" key="4">
    <source>
        <dbReference type="Google" id="ProtNLM"/>
    </source>
</evidence>
<reference evidence="2 3" key="1">
    <citation type="submission" date="2019-03" db="EMBL/GenBank/DDBJ databases">
        <title>Genomic Encyclopedia of Type Strains, Phase IV (KMG-IV): sequencing the most valuable type-strain genomes for metagenomic binning, comparative biology and taxonomic classification.</title>
        <authorList>
            <person name="Goeker M."/>
        </authorList>
    </citation>
    <scope>NUCLEOTIDE SEQUENCE [LARGE SCALE GENOMIC DNA]</scope>
    <source>
        <strain evidence="2 3">DSM 29481</strain>
    </source>
</reference>
<dbReference type="PROSITE" id="PS51257">
    <property type="entry name" value="PROKAR_LIPOPROTEIN"/>
    <property type="match status" value="1"/>
</dbReference>
<evidence type="ECO:0000313" key="3">
    <source>
        <dbReference type="Proteomes" id="UP000295773"/>
    </source>
</evidence>
<evidence type="ECO:0000313" key="2">
    <source>
        <dbReference type="EMBL" id="TCU53881.1"/>
    </source>
</evidence>
<feature type="signal peptide" evidence="1">
    <location>
        <begin position="1"/>
        <end position="21"/>
    </location>
</feature>
<proteinExistence type="predicted"/>
<feature type="chain" id="PRO_5038765417" description="Lipoprotein" evidence="1">
    <location>
        <begin position="22"/>
        <end position="272"/>
    </location>
</feature>
<dbReference type="AlphaFoldDB" id="A0A4R3SXV7"/>
<dbReference type="InterPro" id="IPR046720">
    <property type="entry name" value="DUF6612"/>
</dbReference>
<sequence>MKKGWKVVLVILMLTFGFSMSGCSSKVSDEAFQVYQDTVKKMEELKSADIKMKMLFDADDMNMHMKVTADMLYNAEKQLQLAANFGAAMSGVKMDDFLQLYVNKNMFYMNMMNQEKIAYNLKPVIAALEKEMPNSLNVGTKDQFKELSMKEQDGKYHLHAVFNDKTMQNALKSAKKTNKQLQNGNFDAKLDKYEADLVVAKDKMLESIVIHMDMNIIADKQSMPMKAEVTMNIAKPNQVTDIKMPSFKDYPKADFNAENFLTDFGNTTSNTI</sequence>
<gene>
    <name evidence="2" type="ORF">EDD61_12546</name>
</gene>